<dbReference type="RefSeq" id="WP_207526534.1">
    <property type="nucleotide sequence ID" value="NZ_CP071518.1"/>
</dbReference>
<accession>A0A974Y3G2</accession>
<reference evidence="2 3" key="1">
    <citation type="submission" date="2021-03" db="EMBL/GenBank/DDBJ databases">
        <title>Lysobacter sp. nov. isolated from soil of gangwondo yeongwol, south Korea.</title>
        <authorList>
            <person name="Kim K.R."/>
            <person name="Kim K.H."/>
            <person name="Jeon C.O."/>
        </authorList>
    </citation>
    <scope>NUCLEOTIDE SEQUENCE [LARGE SCALE GENOMIC DNA]</scope>
    <source>
        <strain evidence="2 3">R19</strain>
    </source>
</reference>
<evidence type="ECO:0000313" key="3">
    <source>
        <dbReference type="Proteomes" id="UP000639274"/>
    </source>
</evidence>
<evidence type="ECO:0000256" key="1">
    <source>
        <dbReference type="SAM" id="SignalP"/>
    </source>
</evidence>
<name>A0A974Y3G2_9GAMM</name>
<dbReference type="KEGG" id="lsf:I8J32_009805"/>
<gene>
    <name evidence="2" type="ORF">I8J32_009805</name>
</gene>
<organism evidence="2 3">
    <name type="scientific">Agrilutibacter solisilvae</name>
    <dbReference type="NCBI Taxonomy" id="2763317"/>
    <lineage>
        <taxon>Bacteria</taxon>
        <taxon>Pseudomonadati</taxon>
        <taxon>Pseudomonadota</taxon>
        <taxon>Gammaproteobacteria</taxon>
        <taxon>Lysobacterales</taxon>
        <taxon>Lysobacteraceae</taxon>
        <taxon>Agrilutibacter</taxon>
    </lineage>
</organism>
<feature type="chain" id="PRO_5037837115" description="Inhibitor I9 domain-containing protein" evidence="1">
    <location>
        <begin position="27"/>
        <end position="156"/>
    </location>
</feature>
<proteinExistence type="predicted"/>
<keyword evidence="1" id="KW-0732">Signal</keyword>
<protein>
    <recommendedName>
        <fullName evidence="4">Inhibitor I9 domain-containing protein</fullName>
    </recommendedName>
</protein>
<dbReference type="AlphaFoldDB" id="A0A974Y3G2"/>
<dbReference type="EMBL" id="CP071518">
    <property type="protein sequence ID" value="QSX77101.1"/>
    <property type="molecule type" value="Genomic_DNA"/>
</dbReference>
<feature type="signal peptide" evidence="1">
    <location>
        <begin position="1"/>
        <end position="26"/>
    </location>
</feature>
<dbReference type="Proteomes" id="UP000639274">
    <property type="component" value="Chromosome"/>
</dbReference>
<evidence type="ECO:0008006" key="4">
    <source>
        <dbReference type="Google" id="ProtNLM"/>
    </source>
</evidence>
<keyword evidence="3" id="KW-1185">Reference proteome</keyword>
<sequence>MKFRLLALLALAAPLTAAGLAAPLHAAPQGQSARLTANDPMSPMYIVTSRENFEASLKRFGTQPQGLRDGAGREVVLSSVRKHQLDDMGHALHDRDGRCGGYFAFETRAKALAFLERATVPRRPCAAKRCPATPSTTHARCSRGWARWTKPASWRR</sequence>
<evidence type="ECO:0000313" key="2">
    <source>
        <dbReference type="EMBL" id="QSX77101.1"/>
    </source>
</evidence>